<dbReference type="InterPro" id="IPR017946">
    <property type="entry name" value="PLC-like_Pdiesterase_TIM-brl"/>
</dbReference>
<proteinExistence type="predicted"/>
<dbReference type="PROSITE" id="PS51704">
    <property type="entry name" value="GP_PDE"/>
    <property type="match status" value="1"/>
</dbReference>
<dbReference type="PANTHER" id="PTHR46211:SF14">
    <property type="entry name" value="GLYCEROPHOSPHODIESTER PHOSPHODIESTERASE"/>
    <property type="match status" value="1"/>
</dbReference>
<dbReference type="AlphaFoldDB" id="A0A8H6T600"/>
<sequence length="352" mass="39089">MFVLALILSSWAVSAFETTSEQRVFSRPLAFDVQGHRGGRGNAVENTLPAFAWGLIDGATTLELDNGITKDGVVVVWHDEQILPEKCIDTSPATPEDPLFPYVGKYIVELTLAQLKTLDCGSQRQTNYPLQLTYPGTRISTLEEVFEFVECADPEHSIRWNIESKIDAVNSNLTASVDEFVQKQYALFAKSPYKKAITFQSFDWRSLIAMKKLDDSIITSALAEYDTTAIYGRSLSPWLAGVDINAFPGSFGAKLAHAAHAINASILSPSAYKSNLSLTTHEMVETAHSLGMQVKPWTVNSLDVAEDLLAWGVDGIISDYPNMVRRFVQQYGLVVAPKFPKLRVRRCLEQYL</sequence>
<dbReference type="Gene3D" id="3.20.20.190">
    <property type="entry name" value="Phosphatidylinositol (PI) phosphodiesterase"/>
    <property type="match status" value="1"/>
</dbReference>
<evidence type="ECO:0000256" key="1">
    <source>
        <dbReference type="SAM" id="SignalP"/>
    </source>
</evidence>
<name>A0A8H6T600_MYCCL</name>
<dbReference type="EMBL" id="JACAZE010000007">
    <property type="protein sequence ID" value="KAF7310602.1"/>
    <property type="molecule type" value="Genomic_DNA"/>
</dbReference>
<comment type="caution">
    <text evidence="3">The sequence shown here is derived from an EMBL/GenBank/DDBJ whole genome shotgun (WGS) entry which is preliminary data.</text>
</comment>
<accession>A0A8H6T600</accession>
<dbReference type="PANTHER" id="PTHR46211">
    <property type="entry name" value="GLYCEROPHOSPHORYL DIESTER PHOSPHODIESTERASE"/>
    <property type="match status" value="1"/>
</dbReference>
<dbReference type="Pfam" id="PF03009">
    <property type="entry name" value="GDPD"/>
    <property type="match status" value="1"/>
</dbReference>
<dbReference type="GO" id="GO:0008081">
    <property type="term" value="F:phosphoric diester hydrolase activity"/>
    <property type="evidence" value="ECO:0007669"/>
    <property type="project" value="InterPro"/>
</dbReference>
<gene>
    <name evidence="3" type="ORF">HMN09_00603000</name>
</gene>
<dbReference type="OrthoDB" id="1058301at2759"/>
<dbReference type="GO" id="GO:0006629">
    <property type="term" value="P:lipid metabolic process"/>
    <property type="evidence" value="ECO:0007669"/>
    <property type="project" value="InterPro"/>
</dbReference>
<reference evidence="3" key="1">
    <citation type="submission" date="2020-05" db="EMBL/GenBank/DDBJ databases">
        <title>Mycena genomes resolve the evolution of fungal bioluminescence.</title>
        <authorList>
            <person name="Tsai I.J."/>
        </authorList>
    </citation>
    <scope>NUCLEOTIDE SEQUENCE</scope>
    <source>
        <strain evidence="3">110903Hualien_Pintung</strain>
    </source>
</reference>
<protein>
    <submittedName>
        <fullName evidence="3">PLC-like phosphodiesterase</fullName>
    </submittedName>
</protein>
<feature type="signal peptide" evidence="1">
    <location>
        <begin position="1"/>
        <end position="15"/>
    </location>
</feature>
<dbReference type="InterPro" id="IPR030395">
    <property type="entry name" value="GP_PDE_dom"/>
</dbReference>
<dbReference type="Proteomes" id="UP000613580">
    <property type="component" value="Unassembled WGS sequence"/>
</dbReference>
<keyword evidence="4" id="KW-1185">Reference proteome</keyword>
<evidence type="ECO:0000259" key="2">
    <source>
        <dbReference type="PROSITE" id="PS51704"/>
    </source>
</evidence>
<evidence type="ECO:0000313" key="3">
    <source>
        <dbReference type="EMBL" id="KAF7310602.1"/>
    </source>
</evidence>
<feature type="domain" description="GP-PDE" evidence="2">
    <location>
        <begin position="31"/>
        <end position="328"/>
    </location>
</feature>
<keyword evidence="1" id="KW-0732">Signal</keyword>
<evidence type="ECO:0000313" key="4">
    <source>
        <dbReference type="Proteomes" id="UP000613580"/>
    </source>
</evidence>
<feature type="chain" id="PRO_5034520671" evidence="1">
    <location>
        <begin position="16"/>
        <end position="352"/>
    </location>
</feature>
<dbReference type="SUPFAM" id="SSF51695">
    <property type="entry name" value="PLC-like phosphodiesterases"/>
    <property type="match status" value="1"/>
</dbReference>
<organism evidence="3 4">
    <name type="scientific">Mycena chlorophos</name>
    <name type="common">Agaric fungus</name>
    <name type="synonym">Agaricus chlorophos</name>
    <dbReference type="NCBI Taxonomy" id="658473"/>
    <lineage>
        <taxon>Eukaryota</taxon>
        <taxon>Fungi</taxon>
        <taxon>Dikarya</taxon>
        <taxon>Basidiomycota</taxon>
        <taxon>Agaricomycotina</taxon>
        <taxon>Agaricomycetes</taxon>
        <taxon>Agaricomycetidae</taxon>
        <taxon>Agaricales</taxon>
        <taxon>Marasmiineae</taxon>
        <taxon>Mycenaceae</taxon>
        <taxon>Mycena</taxon>
    </lineage>
</organism>